<keyword evidence="1" id="KW-0472">Membrane</keyword>
<protein>
    <recommendedName>
        <fullName evidence="4">Anti-sigma factor RsiW</fullName>
    </recommendedName>
</protein>
<evidence type="ECO:0008006" key="4">
    <source>
        <dbReference type="Google" id="ProtNLM"/>
    </source>
</evidence>
<accession>A0A9X2FD45</accession>
<comment type="caution">
    <text evidence="2">The sequence shown here is derived from an EMBL/GenBank/DDBJ whole genome shotgun (WGS) entry which is preliminary data.</text>
</comment>
<feature type="transmembrane region" description="Helical" evidence="1">
    <location>
        <begin position="89"/>
        <end position="107"/>
    </location>
</feature>
<gene>
    <name evidence="2" type="ORF">NG895_19155</name>
</gene>
<dbReference type="AlphaFoldDB" id="A0A9X2FD45"/>
<dbReference type="Proteomes" id="UP001155241">
    <property type="component" value="Unassembled WGS sequence"/>
</dbReference>
<evidence type="ECO:0000256" key="1">
    <source>
        <dbReference type="SAM" id="Phobius"/>
    </source>
</evidence>
<evidence type="ECO:0000313" key="2">
    <source>
        <dbReference type="EMBL" id="MCO6046023.1"/>
    </source>
</evidence>
<keyword evidence="1" id="KW-0812">Transmembrane</keyword>
<keyword evidence="3" id="KW-1185">Reference proteome</keyword>
<dbReference type="RefSeq" id="WP_252854139.1">
    <property type="nucleotide sequence ID" value="NZ_JAMXLR010000064.1"/>
</dbReference>
<sequence length="248" mass="27668">MIRPELPSDDSLLDAYLDDALEPAAREAFEVRLGNDPELARQAELQHRINASLKANFPIDEASAEHVAEVTAPLEESEPVILRFSRRRWAWLAAAAAVAGVLLAWGTSGPRRVDPYFEPTPLAEVYNATVKQGFEPYYECEDDERFARVFSKRQGIPLALLPMPEGSRMLGLSYPGGLSRDTTAMLCRVDGEPVMVFVDQPEADSSLAAEKSAASEDLYIFRDEHDGLVFYEVTPFDTPRAMQYLTIR</sequence>
<proteinExistence type="predicted"/>
<name>A0A9X2FD45_9BACT</name>
<evidence type="ECO:0000313" key="3">
    <source>
        <dbReference type="Proteomes" id="UP001155241"/>
    </source>
</evidence>
<organism evidence="2 3">
    <name type="scientific">Aeoliella straminimaris</name>
    <dbReference type="NCBI Taxonomy" id="2954799"/>
    <lineage>
        <taxon>Bacteria</taxon>
        <taxon>Pseudomonadati</taxon>
        <taxon>Planctomycetota</taxon>
        <taxon>Planctomycetia</taxon>
        <taxon>Pirellulales</taxon>
        <taxon>Lacipirellulaceae</taxon>
        <taxon>Aeoliella</taxon>
    </lineage>
</organism>
<keyword evidence="1" id="KW-1133">Transmembrane helix</keyword>
<reference evidence="2" key="1">
    <citation type="submission" date="2022-06" db="EMBL/GenBank/DDBJ databases">
        <title>Aeoliella straminimaris, a novel planctomycete from sediments.</title>
        <authorList>
            <person name="Vitorino I.R."/>
            <person name="Lage O.M."/>
        </authorList>
    </citation>
    <scope>NUCLEOTIDE SEQUENCE</scope>
    <source>
        <strain evidence="2">ICT_H6.2</strain>
    </source>
</reference>
<dbReference type="EMBL" id="JAMXLR010000064">
    <property type="protein sequence ID" value="MCO6046023.1"/>
    <property type="molecule type" value="Genomic_DNA"/>
</dbReference>